<keyword evidence="5" id="KW-0862">Zinc</keyword>
<feature type="compositionally biased region" description="Basic and acidic residues" evidence="7">
    <location>
        <begin position="570"/>
        <end position="584"/>
    </location>
</feature>
<feature type="compositionally biased region" description="Polar residues" evidence="7">
    <location>
        <begin position="440"/>
        <end position="456"/>
    </location>
</feature>
<feature type="domain" description="Arf-GAP" evidence="8">
    <location>
        <begin position="10"/>
        <end position="129"/>
    </location>
</feature>
<evidence type="ECO:0000256" key="1">
    <source>
        <dbReference type="ARBA" id="ARBA00004255"/>
    </source>
</evidence>
<comment type="caution">
    <text evidence="9">The sequence shown here is derived from an EMBL/GenBank/DDBJ whole genome shotgun (WGS) entry which is preliminary data.</text>
</comment>
<feature type="region of interest" description="Disordered" evidence="7">
    <location>
        <begin position="550"/>
        <end position="584"/>
    </location>
</feature>
<dbReference type="Gene3D" id="1.10.220.150">
    <property type="entry name" value="Arf GTPase activating protein"/>
    <property type="match status" value="1"/>
</dbReference>
<evidence type="ECO:0000259" key="8">
    <source>
        <dbReference type="PROSITE" id="PS50115"/>
    </source>
</evidence>
<evidence type="ECO:0000256" key="5">
    <source>
        <dbReference type="ARBA" id="ARBA00022833"/>
    </source>
</evidence>
<name>A0ABP0FUV2_CLALP</name>
<keyword evidence="4 6" id="KW-0863">Zinc-finger</keyword>
<dbReference type="InterPro" id="IPR037278">
    <property type="entry name" value="ARFGAP/RecO"/>
</dbReference>
<dbReference type="CDD" id="cd08831">
    <property type="entry name" value="ArfGap_ArfGap2_3_like"/>
    <property type="match status" value="1"/>
</dbReference>
<evidence type="ECO:0000313" key="10">
    <source>
        <dbReference type="Proteomes" id="UP001642483"/>
    </source>
</evidence>
<feature type="compositionally biased region" description="Basic and acidic residues" evidence="7">
    <location>
        <begin position="457"/>
        <end position="466"/>
    </location>
</feature>
<evidence type="ECO:0000256" key="3">
    <source>
        <dbReference type="ARBA" id="ARBA00022723"/>
    </source>
</evidence>
<sequence length="679" mass="74300">MTTAPLDDIKAIFKRLKSAKTNKTCFDCGAKNPTWASITYGVFLCIDCSGIHRSLGVHLTFIRSVELDQKWTWDQIRSMQVGGNAAARAFFRSHGCSTSSDDLQAKYNSRAAVLYKGKLSSLSAEAMKKYGSSVLHIPTKTEGPSSSSDIKSKEEDDFFTKYSGSSLVASTALSNKTNGASNETTGLKTVSSSPAMLNSYSKVDEKSSSLSKSENAFFENFTSEKFTSVPKMSPILNQHPSPKSKDMKGPRIESALSNWNEASTSDQKLCKNETLSPTTKAEKEDAFFKAFGISTQYATNGTELKEKELCINPPVLETKTATKMELNIADKTVDDLDDWPDMDEPDEKPRQVSTGLASEKTVKSEETSVAETPSLQMSLSSLNAVKPSSSLLGKKKKSTTAKKGGFGAQRVKANFESLEARAKKSESVSEILPPKPAVESQVSSRLSYGDNKPQTKLTEKQKEISERLGMGGGAGSRGNVSHQASMQTIEQVNPRNSKGRRNQKGRRKNMYLDLDYSDSSTDDDENDDFVVIKKSPSYLRGLEDDMERFSTKEKHVVSSFSPPSYTSSSRKSESVHTELDQATKDRIKGMKGISSDMLFGANDNDARARLSKFDGQKSISSSDFFEDSYVSQIPRRSSSGGMGPLLATDMSQLKEGVRNVAGRLSSMANDVYNAIPINR</sequence>
<keyword evidence="2" id="KW-0343">GTPase activation</keyword>
<organism evidence="9 10">
    <name type="scientific">Clavelina lepadiformis</name>
    <name type="common">Light-bulb sea squirt</name>
    <name type="synonym">Ascidia lepadiformis</name>
    <dbReference type="NCBI Taxonomy" id="159417"/>
    <lineage>
        <taxon>Eukaryota</taxon>
        <taxon>Metazoa</taxon>
        <taxon>Chordata</taxon>
        <taxon>Tunicata</taxon>
        <taxon>Ascidiacea</taxon>
        <taxon>Aplousobranchia</taxon>
        <taxon>Clavelinidae</taxon>
        <taxon>Clavelina</taxon>
    </lineage>
</organism>
<accession>A0ABP0FUV2</accession>
<keyword evidence="3" id="KW-0479">Metal-binding</keyword>
<reference evidence="9 10" key="1">
    <citation type="submission" date="2024-02" db="EMBL/GenBank/DDBJ databases">
        <authorList>
            <person name="Daric V."/>
            <person name="Darras S."/>
        </authorList>
    </citation>
    <scope>NUCLEOTIDE SEQUENCE [LARGE SCALE GENOMIC DNA]</scope>
</reference>
<dbReference type="InterPro" id="IPR001164">
    <property type="entry name" value="ArfGAP_dom"/>
</dbReference>
<dbReference type="PANTHER" id="PTHR45686">
    <property type="entry name" value="ADP-RIBOSYLATION FACTOR GTPASE ACTIVATING PROTEIN 3, ISOFORM H-RELATED"/>
    <property type="match status" value="1"/>
</dbReference>
<feature type="compositionally biased region" description="Polar residues" evidence="7">
    <location>
        <begin position="479"/>
        <end position="494"/>
    </location>
</feature>
<evidence type="ECO:0000256" key="4">
    <source>
        <dbReference type="ARBA" id="ARBA00022771"/>
    </source>
</evidence>
<feature type="region of interest" description="Disordered" evidence="7">
    <location>
        <begin position="334"/>
        <end position="375"/>
    </location>
</feature>
<evidence type="ECO:0000256" key="6">
    <source>
        <dbReference type="PROSITE-ProRule" id="PRU00288"/>
    </source>
</evidence>
<proteinExistence type="predicted"/>
<evidence type="ECO:0000313" key="9">
    <source>
        <dbReference type="EMBL" id="CAK8683394.1"/>
    </source>
</evidence>
<dbReference type="EMBL" id="CAWYQH010000097">
    <property type="protein sequence ID" value="CAK8683394.1"/>
    <property type="molecule type" value="Genomic_DNA"/>
</dbReference>
<dbReference type="Proteomes" id="UP001642483">
    <property type="component" value="Unassembled WGS sequence"/>
</dbReference>
<dbReference type="Pfam" id="PF01412">
    <property type="entry name" value="ArfGap"/>
    <property type="match status" value="1"/>
</dbReference>
<feature type="region of interest" description="Disordered" evidence="7">
    <location>
        <begin position="422"/>
        <end position="528"/>
    </location>
</feature>
<comment type="subcellular location">
    <subcellularLocation>
        <location evidence="1">Golgi apparatus membrane</location>
        <topology evidence="1">Peripheral membrane protein</topology>
        <orientation evidence="1">Cytoplasmic side</orientation>
    </subcellularLocation>
</comment>
<dbReference type="PANTHER" id="PTHR45686:SF4">
    <property type="entry name" value="ADP-RIBOSYLATION FACTOR GTPASE ACTIVATING PROTEIN 3, ISOFORM H"/>
    <property type="match status" value="1"/>
</dbReference>
<feature type="compositionally biased region" description="Acidic residues" evidence="7">
    <location>
        <begin position="335"/>
        <end position="346"/>
    </location>
</feature>
<keyword evidence="10" id="KW-1185">Reference proteome</keyword>
<dbReference type="PROSITE" id="PS50115">
    <property type="entry name" value="ARFGAP"/>
    <property type="match status" value="1"/>
</dbReference>
<protein>
    <recommendedName>
        <fullName evidence="8">Arf-GAP domain-containing protein</fullName>
    </recommendedName>
</protein>
<dbReference type="InterPro" id="IPR038508">
    <property type="entry name" value="ArfGAP_dom_sf"/>
</dbReference>
<dbReference type="PRINTS" id="PR00405">
    <property type="entry name" value="REVINTRACTNG"/>
</dbReference>
<evidence type="ECO:0000256" key="2">
    <source>
        <dbReference type="ARBA" id="ARBA00022468"/>
    </source>
</evidence>
<dbReference type="SMART" id="SM00105">
    <property type="entry name" value="ArfGap"/>
    <property type="match status" value="1"/>
</dbReference>
<gene>
    <name evidence="9" type="ORF">CVLEPA_LOCUS14473</name>
</gene>
<dbReference type="SUPFAM" id="SSF57863">
    <property type="entry name" value="ArfGap/RecO-like zinc finger"/>
    <property type="match status" value="1"/>
</dbReference>
<feature type="compositionally biased region" description="Basic residues" evidence="7">
    <location>
        <begin position="497"/>
        <end position="509"/>
    </location>
</feature>
<feature type="compositionally biased region" description="Low complexity" evidence="7">
    <location>
        <begin position="558"/>
        <end position="569"/>
    </location>
</feature>
<evidence type="ECO:0000256" key="7">
    <source>
        <dbReference type="SAM" id="MobiDB-lite"/>
    </source>
</evidence>